<accession>A0A7J7DFV3</accession>
<evidence type="ECO:0000313" key="6">
    <source>
        <dbReference type="EMBL" id="KAF5745148.1"/>
    </source>
</evidence>
<dbReference type="InParanoid" id="A0A7J7DFV3"/>
<feature type="region of interest" description="Disordered" evidence="4">
    <location>
        <begin position="1"/>
        <end position="39"/>
    </location>
</feature>
<sequence>MAPANVSKAAARPQIGSRRRTLAPRQPTPTSIPHPKKMKPLSEVMVRAAISWWSAPITARQVVSNAAPANKTDELLLCDKCDKGFHMKCLRPVVVRVPIVSWLCPKCSGQRRVFSQKKIIDFFGIKKSPNEKKRCASPQVSQNW</sequence>
<keyword evidence="7" id="KW-1185">Reference proteome</keyword>
<keyword evidence="3" id="KW-0862">Zinc</keyword>
<dbReference type="PANTHER" id="PTHR48442">
    <property type="entry name" value="SET DOMAIN-CONTAINING PROTEIN"/>
    <property type="match status" value="1"/>
</dbReference>
<dbReference type="EMBL" id="JAAARO010000007">
    <property type="protein sequence ID" value="KAF5745148.1"/>
    <property type="molecule type" value="Genomic_DNA"/>
</dbReference>
<dbReference type="AlphaFoldDB" id="A0A7J7DFV3"/>
<protein>
    <recommendedName>
        <fullName evidence="5">Zinc finger PHD-type domain-containing protein</fullName>
    </recommendedName>
</protein>
<reference evidence="6 7" key="1">
    <citation type="journal article" date="2020" name="Nat. Commun.">
        <title>Genome of Tripterygium wilfordii and identification of cytochrome P450 involved in triptolide biosynthesis.</title>
        <authorList>
            <person name="Tu L."/>
            <person name="Su P."/>
            <person name="Zhang Z."/>
            <person name="Gao L."/>
            <person name="Wang J."/>
            <person name="Hu T."/>
            <person name="Zhou J."/>
            <person name="Zhang Y."/>
            <person name="Zhao Y."/>
            <person name="Liu Y."/>
            <person name="Song Y."/>
            <person name="Tong Y."/>
            <person name="Lu Y."/>
            <person name="Yang J."/>
            <person name="Xu C."/>
            <person name="Jia M."/>
            <person name="Peters R.J."/>
            <person name="Huang L."/>
            <person name="Gao W."/>
        </authorList>
    </citation>
    <scope>NUCLEOTIDE SEQUENCE [LARGE SCALE GENOMIC DNA]</scope>
    <source>
        <strain evidence="7">cv. XIE 37</strain>
        <tissue evidence="6">Leaf</tissue>
    </source>
</reference>
<keyword evidence="1" id="KW-0479">Metal-binding</keyword>
<dbReference type="SUPFAM" id="SSF57903">
    <property type="entry name" value="FYVE/PHD zinc finger"/>
    <property type="match status" value="1"/>
</dbReference>
<dbReference type="SMART" id="SM00249">
    <property type="entry name" value="PHD"/>
    <property type="match status" value="1"/>
</dbReference>
<name>A0A7J7DFV3_TRIWF</name>
<dbReference type="Pfam" id="PF00628">
    <property type="entry name" value="PHD"/>
    <property type="match status" value="1"/>
</dbReference>
<evidence type="ECO:0000256" key="4">
    <source>
        <dbReference type="SAM" id="MobiDB-lite"/>
    </source>
</evidence>
<gene>
    <name evidence="6" type="ORF">HS088_TW07G00729</name>
</gene>
<organism evidence="6 7">
    <name type="scientific">Tripterygium wilfordii</name>
    <name type="common">Thunder God vine</name>
    <dbReference type="NCBI Taxonomy" id="458696"/>
    <lineage>
        <taxon>Eukaryota</taxon>
        <taxon>Viridiplantae</taxon>
        <taxon>Streptophyta</taxon>
        <taxon>Embryophyta</taxon>
        <taxon>Tracheophyta</taxon>
        <taxon>Spermatophyta</taxon>
        <taxon>Magnoliopsida</taxon>
        <taxon>eudicotyledons</taxon>
        <taxon>Gunneridae</taxon>
        <taxon>Pentapetalae</taxon>
        <taxon>rosids</taxon>
        <taxon>fabids</taxon>
        <taxon>Celastrales</taxon>
        <taxon>Celastraceae</taxon>
        <taxon>Tripterygium</taxon>
    </lineage>
</organism>
<dbReference type="InterPro" id="IPR001965">
    <property type="entry name" value="Znf_PHD"/>
</dbReference>
<evidence type="ECO:0000259" key="5">
    <source>
        <dbReference type="SMART" id="SM00249"/>
    </source>
</evidence>
<dbReference type="PANTHER" id="PTHR48442:SF1">
    <property type="entry name" value="SET DOMAIN-CONTAINING PROTEIN"/>
    <property type="match status" value="1"/>
</dbReference>
<dbReference type="Gene3D" id="3.30.40.10">
    <property type="entry name" value="Zinc/RING finger domain, C3HC4 (zinc finger)"/>
    <property type="match status" value="1"/>
</dbReference>
<dbReference type="InterPro" id="IPR053114">
    <property type="entry name" value="ATXR5/ATXR6"/>
</dbReference>
<proteinExistence type="predicted"/>
<dbReference type="InterPro" id="IPR013083">
    <property type="entry name" value="Znf_RING/FYVE/PHD"/>
</dbReference>
<evidence type="ECO:0000313" key="7">
    <source>
        <dbReference type="Proteomes" id="UP000593562"/>
    </source>
</evidence>
<comment type="caution">
    <text evidence="6">The sequence shown here is derived from an EMBL/GenBank/DDBJ whole genome shotgun (WGS) entry which is preliminary data.</text>
</comment>
<evidence type="ECO:0000256" key="3">
    <source>
        <dbReference type="ARBA" id="ARBA00022833"/>
    </source>
</evidence>
<feature type="domain" description="Zinc finger PHD-type" evidence="5">
    <location>
        <begin position="70"/>
        <end position="108"/>
    </location>
</feature>
<dbReference type="InterPro" id="IPR019787">
    <property type="entry name" value="Znf_PHD-finger"/>
</dbReference>
<evidence type="ECO:0000256" key="1">
    <source>
        <dbReference type="ARBA" id="ARBA00022723"/>
    </source>
</evidence>
<dbReference type="InterPro" id="IPR011011">
    <property type="entry name" value="Znf_FYVE_PHD"/>
</dbReference>
<dbReference type="Proteomes" id="UP000593562">
    <property type="component" value="Unassembled WGS sequence"/>
</dbReference>
<keyword evidence="2" id="KW-0863">Zinc-finger</keyword>
<dbReference type="GO" id="GO:0008270">
    <property type="term" value="F:zinc ion binding"/>
    <property type="evidence" value="ECO:0007669"/>
    <property type="project" value="UniProtKB-KW"/>
</dbReference>
<evidence type="ECO:0000256" key="2">
    <source>
        <dbReference type="ARBA" id="ARBA00022771"/>
    </source>
</evidence>